<dbReference type="Proteomes" id="UP001589788">
    <property type="component" value="Unassembled WGS sequence"/>
</dbReference>
<organism evidence="3 4">
    <name type="scientific">Aciditerrimonas ferrireducens</name>
    <dbReference type="NCBI Taxonomy" id="667306"/>
    <lineage>
        <taxon>Bacteria</taxon>
        <taxon>Bacillati</taxon>
        <taxon>Actinomycetota</taxon>
        <taxon>Acidimicrobiia</taxon>
        <taxon>Acidimicrobiales</taxon>
        <taxon>Acidimicrobiaceae</taxon>
        <taxon>Aciditerrimonas</taxon>
    </lineage>
</organism>
<evidence type="ECO:0000259" key="2">
    <source>
        <dbReference type="PROSITE" id="PS51084"/>
    </source>
</evidence>
<dbReference type="EMBL" id="JBHLYQ010000012">
    <property type="protein sequence ID" value="MFC0080988.1"/>
    <property type="molecule type" value="Genomic_DNA"/>
</dbReference>
<comment type="caution">
    <text evidence="3">The sequence shown here is derived from an EMBL/GenBank/DDBJ whole genome shotgun (WGS) entry which is preliminary data.</text>
</comment>
<dbReference type="Gene3D" id="3.30.428.10">
    <property type="entry name" value="HIT-like"/>
    <property type="match status" value="1"/>
</dbReference>
<dbReference type="RefSeq" id="WP_248105641.1">
    <property type="nucleotide sequence ID" value="NZ_JAKHEX010000003.1"/>
</dbReference>
<dbReference type="InterPro" id="IPR036265">
    <property type="entry name" value="HIT-like_sf"/>
</dbReference>
<dbReference type="Pfam" id="PF01230">
    <property type="entry name" value="HIT"/>
    <property type="match status" value="1"/>
</dbReference>
<evidence type="ECO:0000313" key="4">
    <source>
        <dbReference type="Proteomes" id="UP001589788"/>
    </source>
</evidence>
<protein>
    <submittedName>
        <fullName evidence="3">Histidine triad nucleotide-binding protein</fullName>
    </submittedName>
</protein>
<name>A0ABV6BZY0_9ACTN</name>
<dbReference type="InterPro" id="IPR011146">
    <property type="entry name" value="HIT-like"/>
</dbReference>
<gene>
    <name evidence="3" type="ORF">ACFFRE_02290</name>
</gene>
<reference evidence="3 4" key="1">
    <citation type="submission" date="2024-09" db="EMBL/GenBank/DDBJ databases">
        <authorList>
            <person name="Sun Q."/>
            <person name="Mori K."/>
        </authorList>
    </citation>
    <scope>NUCLEOTIDE SEQUENCE [LARGE SCALE GENOMIC DNA]</scope>
    <source>
        <strain evidence="3 4">JCM 15389</strain>
    </source>
</reference>
<feature type="short sequence motif" description="Histidine triad motif" evidence="1">
    <location>
        <begin position="107"/>
        <end position="111"/>
    </location>
</feature>
<accession>A0ABV6BZY0</accession>
<keyword evidence="4" id="KW-1185">Reference proteome</keyword>
<dbReference type="PRINTS" id="PR00332">
    <property type="entry name" value="HISTRIAD"/>
</dbReference>
<evidence type="ECO:0000256" key="1">
    <source>
        <dbReference type="PROSITE-ProRule" id="PRU00464"/>
    </source>
</evidence>
<dbReference type="PROSITE" id="PS51084">
    <property type="entry name" value="HIT_2"/>
    <property type="match status" value="1"/>
</dbReference>
<proteinExistence type="predicted"/>
<evidence type="ECO:0000313" key="3">
    <source>
        <dbReference type="EMBL" id="MFC0080988.1"/>
    </source>
</evidence>
<sequence>MSAEASSGGSSDCLFCGIVAGRVPAAVVAENAQGLAFRDINPQAPVHVLVVPKAHVENAAALEAEHGSLLADLFVLARQVAAQEGVLDSGYRLVANVGADALNSVGHLHLHVLGGRRLGWPPG</sequence>
<feature type="domain" description="HIT" evidence="2">
    <location>
        <begin position="14"/>
        <end position="123"/>
    </location>
</feature>
<dbReference type="CDD" id="cd01276">
    <property type="entry name" value="PKCI_related"/>
    <property type="match status" value="1"/>
</dbReference>
<dbReference type="SUPFAM" id="SSF54197">
    <property type="entry name" value="HIT-like"/>
    <property type="match status" value="1"/>
</dbReference>
<dbReference type="PANTHER" id="PTHR23089">
    <property type="entry name" value="HISTIDINE TRIAD HIT PROTEIN"/>
    <property type="match status" value="1"/>
</dbReference>
<dbReference type="InterPro" id="IPR001310">
    <property type="entry name" value="Histidine_triad_HIT"/>
</dbReference>